<evidence type="ECO:0000256" key="13">
    <source>
        <dbReference type="ARBA" id="ARBA00051301"/>
    </source>
</evidence>
<dbReference type="PANTHER" id="PTHR43808">
    <property type="entry name" value="ACETYLORNITHINE DEACETYLASE"/>
    <property type="match status" value="1"/>
</dbReference>
<keyword evidence="10" id="KW-0220">Diaminopimelate biosynthesis</keyword>
<dbReference type="OrthoDB" id="5486471at2"/>
<dbReference type="GO" id="GO:0046872">
    <property type="term" value="F:metal ion binding"/>
    <property type="evidence" value="ECO:0007669"/>
    <property type="project" value="UniProtKB-KW"/>
</dbReference>
<dbReference type="GO" id="GO:0009014">
    <property type="term" value="F:succinyl-diaminopimelate desuccinylase activity"/>
    <property type="evidence" value="ECO:0007669"/>
    <property type="project" value="UniProtKB-UniRule"/>
</dbReference>
<evidence type="ECO:0000259" key="15">
    <source>
        <dbReference type="Pfam" id="PF07687"/>
    </source>
</evidence>
<evidence type="ECO:0000256" key="2">
    <source>
        <dbReference type="ARBA" id="ARBA00006746"/>
    </source>
</evidence>
<dbReference type="Proteomes" id="UP000256599">
    <property type="component" value="Unassembled WGS sequence"/>
</dbReference>
<keyword evidence="7" id="KW-0479">Metal-binding</keyword>
<dbReference type="PANTHER" id="PTHR43808:SF31">
    <property type="entry name" value="N-ACETYL-L-CITRULLINE DEACETYLASE"/>
    <property type="match status" value="1"/>
</dbReference>
<evidence type="ECO:0000256" key="6">
    <source>
        <dbReference type="ARBA" id="ARBA00022605"/>
    </source>
</evidence>
<dbReference type="InterPro" id="IPR002933">
    <property type="entry name" value="Peptidase_M20"/>
</dbReference>
<evidence type="ECO:0000313" key="17">
    <source>
        <dbReference type="Proteomes" id="UP000256599"/>
    </source>
</evidence>
<proteinExistence type="inferred from homology"/>
<comment type="similarity">
    <text evidence="2">Belongs to the peptidase M20A family. DapE subfamily.</text>
</comment>
<keyword evidence="12" id="KW-0170">Cobalt</keyword>
<evidence type="ECO:0000256" key="12">
    <source>
        <dbReference type="ARBA" id="ARBA00023285"/>
    </source>
</evidence>
<keyword evidence="11" id="KW-0457">Lysine biosynthesis</keyword>
<comment type="caution">
    <text evidence="16">The sequence shown here is derived from an EMBL/GenBank/DDBJ whole genome shotgun (WGS) entry which is preliminary data.</text>
</comment>
<organism evidence="16 17">
    <name type="scientific">Helicobacter marmotae</name>
    <dbReference type="NCBI Taxonomy" id="152490"/>
    <lineage>
        <taxon>Bacteria</taxon>
        <taxon>Pseudomonadati</taxon>
        <taxon>Campylobacterota</taxon>
        <taxon>Epsilonproteobacteria</taxon>
        <taxon>Campylobacterales</taxon>
        <taxon>Helicobacteraceae</taxon>
        <taxon>Helicobacter</taxon>
    </lineage>
</organism>
<reference evidence="16 17" key="1">
    <citation type="submission" date="2018-04" db="EMBL/GenBank/DDBJ databases">
        <title>Novel Campyloabacter and Helicobacter Species and Strains.</title>
        <authorList>
            <person name="Mannion A.J."/>
            <person name="Shen Z."/>
            <person name="Fox J.G."/>
        </authorList>
    </citation>
    <scope>NUCLEOTIDE SEQUENCE [LARGE SCALE GENOMIC DNA]</scope>
    <source>
        <strain evidence="16 17">MIT 98-6070</strain>
    </source>
</reference>
<sequence>MPIQLLQKLITYPTITPKECGIYQYILSGFTPILQNPNYQSLQITQEKEGVKNCFYAIYPKSANKEHLRHLCFAGHIDVVPTGEGWEVEPFSGKEKDGYIYGRGAQDMKGGISSFICAITQSLQNPDFTKQFLQSQCMLSFLLTSDEEGDGIYGTRFMLAELESQNLLPDMCIVAEPTSTNSSGDMIKIGRRGSINGTIIIQGKQGHVAYPQKCINPIELLGAKLGALAGVALDSGNADFAKSQLVITDIRGGMEVVNVTPQNLKIMFNIRNSPLSNEDSIRSYIEQVLQGLPYELELKTSSLPFITKADSPLVTLLCHAIKHITHKSPELSTSGGTSDARFFAQYGVDVVELGVPNDRIHAINERVSIGDILLLRDIFIDFLALFLENAKSIEYKE</sequence>
<dbReference type="GO" id="GO:0009089">
    <property type="term" value="P:lysine biosynthetic process via diaminopimelate"/>
    <property type="evidence" value="ECO:0007669"/>
    <property type="project" value="UniProtKB-UniRule"/>
</dbReference>
<dbReference type="Gene3D" id="3.40.630.10">
    <property type="entry name" value="Zn peptidases"/>
    <property type="match status" value="2"/>
</dbReference>
<dbReference type="HAMAP" id="MF_01690">
    <property type="entry name" value="DapE"/>
    <property type="match status" value="1"/>
</dbReference>
<dbReference type="GO" id="GO:0006526">
    <property type="term" value="P:L-arginine biosynthetic process"/>
    <property type="evidence" value="ECO:0007669"/>
    <property type="project" value="TreeGrafter"/>
</dbReference>
<keyword evidence="6" id="KW-0028">Amino-acid biosynthesis</keyword>
<dbReference type="CDD" id="cd03891">
    <property type="entry name" value="M20_DapE_proteobac"/>
    <property type="match status" value="1"/>
</dbReference>
<dbReference type="NCBIfam" id="NF009557">
    <property type="entry name" value="PRK13009.1"/>
    <property type="match status" value="1"/>
</dbReference>
<dbReference type="Pfam" id="PF07687">
    <property type="entry name" value="M20_dimer"/>
    <property type="match status" value="1"/>
</dbReference>
<evidence type="ECO:0000256" key="14">
    <source>
        <dbReference type="NCBIfam" id="TIGR01246"/>
    </source>
</evidence>
<dbReference type="SUPFAM" id="SSF53187">
    <property type="entry name" value="Zn-dependent exopeptidases"/>
    <property type="match status" value="1"/>
</dbReference>
<evidence type="ECO:0000256" key="5">
    <source>
        <dbReference type="ARBA" id="ARBA00022391"/>
    </source>
</evidence>
<dbReference type="Pfam" id="PF01546">
    <property type="entry name" value="Peptidase_M20"/>
    <property type="match status" value="1"/>
</dbReference>
<dbReference type="InterPro" id="IPR036264">
    <property type="entry name" value="Bact_exopeptidase_dim_dom"/>
</dbReference>
<evidence type="ECO:0000256" key="7">
    <source>
        <dbReference type="ARBA" id="ARBA00022723"/>
    </source>
</evidence>
<evidence type="ECO:0000256" key="10">
    <source>
        <dbReference type="ARBA" id="ARBA00022915"/>
    </source>
</evidence>
<dbReference type="Gene3D" id="3.30.70.360">
    <property type="match status" value="1"/>
</dbReference>
<dbReference type="InterPro" id="IPR050072">
    <property type="entry name" value="Peptidase_M20A"/>
</dbReference>
<dbReference type="UniPathway" id="UPA00034">
    <property type="reaction ID" value="UER00021"/>
</dbReference>
<keyword evidence="8" id="KW-0378">Hydrolase</keyword>
<feature type="domain" description="Peptidase M20 dimerisation" evidence="15">
    <location>
        <begin position="189"/>
        <end position="290"/>
    </location>
</feature>
<dbReference type="EC" id="3.5.1.18" evidence="4 14"/>
<name>A0A3D8I4B0_9HELI</name>
<evidence type="ECO:0000313" key="16">
    <source>
        <dbReference type="EMBL" id="RDU59992.1"/>
    </source>
</evidence>
<gene>
    <name evidence="16" type="ORF">CQA63_04360</name>
</gene>
<dbReference type="AlphaFoldDB" id="A0A3D8I4B0"/>
<dbReference type="InterPro" id="IPR011650">
    <property type="entry name" value="Peptidase_M20_dimer"/>
</dbReference>
<evidence type="ECO:0000256" key="8">
    <source>
        <dbReference type="ARBA" id="ARBA00022801"/>
    </source>
</evidence>
<comment type="pathway">
    <text evidence="1">Amino-acid biosynthesis; L-lysine biosynthesis via DAP pathway; LL-2,6-diaminopimelate from (S)-tetrahydrodipicolinate (succinylase route): step 3/3.</text>
</comment>
<dbReference type="GO" id="GO:0019877">
    <property type="term" value="P:diaminopimelate biosynthetic process"/>
    <property type="evidence" value="ECO:0007669"/>
    <property type="project" value="UniProtKB-KW"/>
</dbReference>
<comment type="catalytic activity">
    <reaction evidence="13">
        <text>N-succinyl-(2S,6S)-2,6-diaminopimelate + H2O = (2S,6S)-2,6-diaminopimelate + succinate</text>
        <dbReference type="Rhea" id="RHEA:22608"/>
        <dbReference type="ChEBI" id="CHEBI:15377"/>
        <dbReference type="ChEBI" id="CHEBI:30031"/>
        <dbReference type="ChEBI" id="CHEBI:57609"/>
        <dbReference type="ChEBI" id="CHEBI:58087"/>
        <dbReference type="EC" id="3.5.1.18"/>
    </reaction>
</comment>
<evidence type="ECO:0000256" key="11">
    <source>
        <dbReference type="ARBA" id="ARBA00023154"/>
    </source>
</evidence>
<dbReference type="SUPFAM" id="SSF55031">
    <property type="entry name" value="Bacterial exopeptidase dimerisation domain"/>
    <property type="match status" value="1"/>
</dbReference>
<accession>A0A3D8I4B0</accession>
<dbReference type="GO" id="GO:0008777">
    <property type="term" value="F:acetylornithine deacetylase activity"/>
    <property type="evidence" value="ECO:0007669"/>
    <property type="project" value="TreeGrafter"/>
</dbReference>
<dbReference type="EMBL" id="NXLR01000006">
    <property type="protein sequence ID" value="RDU59992.1"/>
    <property type="molecule type" value="Genomic_DNA"/>
</dbReference>
<evidence type="ECO:0000256" key="1">
    <source>
        <dbReference type="ARBA" id="ARBA00005130"/>
    </source>
</evidence>
<keyword evidence="17" id="KW-1185">Reference proteome</keyword>
<protein>
    <recommendedName>
        <fullName evidence="5 14">Succinyl-diaminopimelate desuccinylase</fullName>
        <ecNumber evidence="4 14">3.5.1.18</ecNumber>
    </recommendedName>
</protein>
<evidence type="ECO:0000256" key="3">
    <source>
        <dbReference type="ARBA" id="ARBA00011738"/>
    </source>
</evidence>
<keyword evidence="9" id="KW-0862">Zinc</keyword>
<dbReference type="NCBIfam" id="TIGR01246">
    <property type="entry name" value="dapE_proteo"/>
    <property type="match status" value="1"/>
</dbReference>
<dbReference type="RefSeq" id="WP_104700178.1">
    <property type="nucleotide sequence ID" value="NZ_FZPP01000022.1"/>
</dbReference>
<evidence type="ECO:0000256" key="9">
    <source>
        <dbReference type="ARBA" id="ARBA00022833"/>
    </source>
</evidence>
<comment type="subunit">
    <text evidence="3">Homodimer.</text>
</comment>
<evidence type="ECO:0000256" key="4">
    <source>
        <dbReference type="ARBA" id="ARBA00011921"/>
    </source>
</evidence>
<dbReference type="InterPro" id="IPR005941">
    <property type="entry name" value="DapE_proteobac"/>
</dbReference>